<dbReference type="OrthoDB" id="9786870at2"/>
<dbReference type="PANTHER" id="PTHR30443">
    <property type="entry name" value="INNER MEMBRANE PROTEIN"/>
    <property type="match status" value="1"/>
</dbReference>
<dbReference type="AlphaFoldDB" id="A0A6I1ENX0"/>
<keyword evidence="5 7" id="KW-1133">Transmembrane helix</keyword>
<dbReference type="CDD" id="cd16017">
    <property type="entry name" value="LptA"/>
    <property type="match status" value="1"/>
</dbReference>
<dbReference type="RefSeq" id="WP_152158410.1">
    <property type="nucleotide sequence ID" value="NZ_WEHX01000038.1"/>
</dbReference>
<dbReference type="SUPFAM" id="SSF53649">
    <property type="entry name" value="Alkaline phosphatase-like"/>
    <property type="match status" value="1"/>
</dbReference>
<proteinExistence type="predicted"/>
<dbReference type="Pfam" id="PF00884">
    <property type="entry name" value="Sulfatase"/>
    <property type="match status" value="1"/>
</dbReference>
<dbReference type="EMBL" id="WEHX01000038">
    <property type="protein sequence ID" value="KAB7659632.1"/>
    <property type="molecule type" value="Genomic_DNA"/>
</dbReference>
<accession>A0A6I1ENX0</accession>
<evidence type="ECO:0000256" key="7">
    <source>
        <dbReference type="SAM" id="Phobius"/>
    </source>
</evidence>
<feature type="transmembrane region" description="Helical" evidence="7">
    <location>
        <begin position="61"/>
        <end position="82"/>
    </location>
</feature>
<evidence type="ECO:0000256" key="5">
    <source>
        <dbReference type="ARBA" id="ARBA00022989"/>
    </source>
</evidence>
<evidence type="ECO:0000313" key="10">
    <source>
        <dbReference type="Proteomes" id="UP000430564"/>
    </source>
</evidence>
<name>A0A6I1ENX0_9BURK</name>
<evidence type="ECO:0000256" key="6">
    <source>
        <dbReference type="ARBA" id="ARBA00023136"/>
    </source>
</evidence>
<evidence type="ECO:0000256" key="3">
    <source>
        <dbReference type="ARBA" id="ARBA00022679"/>
    </source>
</evidence>
<comment type="caution">
    <text evidence="9">The sequence shown here is derived from an EMBL/GenBank/DDBJ whole genome shotgun (WGS) entry which is preliminary data.</text>
</comment>
<feature type="transmembrane region" description="Helical" evidence="7">
    <location>
        <begin position="152"/>
        <end position="170"/>
    </location>
</feature>
<dbReference type="InterPro" id="IPR058130">
    <property type="entry name" value="PEA_transf_C"/>
</dbReference>
<sequence>MKALFSPSGRTALAVLALILLVALLYLATGDFKRGLQLTVFILPFIGIRLAALGSPLEKPALLIASLGIVLASADAGVRLFLRRVYTAEPMSTFVLEAVANTSFQEALEFAKTLWSEILLWGGLAACVCALGVFLLLCCRTGEPLARRSLRIGWRILLLLLTAAAILSFAKSSWRSHYPLWFWPHWQEAVSTLQSEWMNAKRERTKELSLAEGLITRAETAPRTLVLVIGESTTRTNWSLYGYARSTTPKLKAFAHSDRRLQVFSGAWSVDAATVGAFHSMFTFPLEESGIALRESGVLRDGMDSGNLFAFFHAAGWRIHWISNQDDIAINTRYAGWADKPVFLNRMSGRTSVSLDGSVLAPFAAALQDPAPKKLIVVHLIGAHPHYALRYPAAFAPDWGDDQISKHLKTLGRYPWVIISRNQYDAAMRYQDEVLYQLLTTTRENALLTGTPTDWLFLSDHGQETGDFINRAGHSTQTPSGFRIPLLFWSSDDAPHMASNRPFRADGLSPLLLSLAGIHWLRENPAENFASRDYRWHRPAISAHDPELPPSEK</sequence>
<dbReference type="InterPro" id="IPR017850">
    <property type="entry name" value="Alkaline_phosphatase_core_sf"/>
</dbReference>
<comment type="subcellular location">
    <subcellularLocation>
        <location evidence="1">Cell membrane</location>
        <topology evidence="1">Multi-pass membrane protein</topology>
    </subcellularLocation>
</comment>
<dbReference type="Proteomes" id="UP000430564">
    <property type="component" value="Unassembled WGS sequence"/>
</dbReference>
<evidence type="ECO:0000313" key="9">
    <source>
        <dbReference type="EMBL" id="KAB7659632.1"/>
    </source>
</evidence>
<evidence type="ECO:0000256" key="2">
    <source>
        <dbReference type="ARBA" id="ARBA00022475"/>
    </source>
</evidence>
<keyword evidence="2" id="KW-1003">Cell membrane</keyword>
<feature type="transmembrane region" description="Helical" evidence="7">
    <location>
        <begin position="35"/>
        <end position="54"/>
    </location>
</feature>
<feature type="domain" description="Sulfatase N-terminal" evidence="8">
    <location>
        <begin position="223"/>
        <end position="518"/>
    </location>
</feature>
<reference evidence="9 10" key="1">
    <citation type="submission" date="2019-10" db="EMBL/GenBank/DDBJ databases">
        <title>Genome diversity of Sutterella seckii.</title>
        <authorList>
            <person name="Chaplin A.V."/>
            <person name="Sokolova S.R."/>
            <person name="Mosin K.A."/>
            <person name="Ivanova E.L."/>
            <person name="Kochetkova T.O."/>
            <person name="Goltsov A.Y."/>
            <person name="Trofimov D.Y."/>
            <person name="Efimov B.A."/>
        </authorList>
    </citation>
    <scope>NUCLEOTIDE SEQUENCE [LARGE SCALE GENOMIC DNA]</scope>
    <source>
        <strain evidence="9 10">ASD393</strain>
    </source>
</reference>
<gene>
    <name evidence="9" type="ORF">GBM95_06735</name>
</gene>
<keyword evidence="4 7" id="KW-0812">Transmembrane</keyword>
<dbReference type="GO" id="GO:0005886">
    <property type="term" value="C:plasma membrane"/>
    <property type="evidence" value="ECO:0007669"/>
    <property type="project" value="UniProtKB-SubCell"/>
</dbReference>
<dbReference type="GO" id="GO:0016776">
    <property type="term" value="F:phosphotransferase activity, phosphate group as acceptor"/>
    <property type="evidence" value="ECO:0007669"/>
    <property type="project" value="TreeGrafter"/>
</dbReference>
<dbReference type="GO" id="GO:0009244">
    <property type="term" value="P:lipopolysaccharide core region biosynthetic process"/>
    <property type="evidence" value="ECO:0007669"/>
    <property type="project" value="TreeGrafter"/>
</dbReference>
<keyword evidence="3 9" id="KW-0808">Transferase</keyword>
<dbReference type="Gene3D" id="3.40.720.10">
    <property type="entry name" value="Alkaline Phosphatase, subunit A"/>
    <property type="match status" value="1"/>
</dbReference>
<organism evidence="9 10">
    <name type="scientific">Sutterella seckii</name>
    <dbReference type="NCBI Taxonomy" id="1944635"/>
    <lineage>
        <taxon>Bacteria</taxon>
        <taxon>Pseudomonadati</taxon>
        <taxon>Pseudomonadota</taxon>
        <taxon>Betaproteobacteria</taxon>
        <taxon>Burkholderiales</taxon>
        <taxon>Sutterellaceae</taxon>
        <taxon>Sutterella</taxon>
    </lineage>
</organism>
<evidence type="ECO:0000259" key="8">
    <source>
        <dbReference type="Pfam" id="PF00884"/>
    </source>
</evidence>
<dbReference type="InterPro" id="IPR040423">
    <property type="entry name" value="PEA_transferase"/>
</dbReference>
<feature type="transmembrane region" description="Helical" evidence="7">
    <location>
        <begin position="12"/>
        <end position="29"/>
    </location>
</feature>
<feature type="transmembrane region" description="Helical" evidence="7">
    <location>
        <begin position="118"/>
        <end position="140"/>
    </location>
</feature>
<evidence type="ECO:0000256" key="4">
    <source>
        <dbReference type="ARBA" id="ARBA00022692"/>
    </source>
</evidence>
<protein>
    <submittedName>
        <fullName evidence="9">Phosphoethanolamine transferase</fullName>
    </submittedName>
</protein>
<keyword evidence="6 7" id="KW-0472">Membrane</keyword>
<evidence type="ECO:0000256" key="1">
    <source>
        <dbReference type="ARBA" id="ARBA00004651"/>
    </source>
</evidence>
<dbReference type="PANTHER" id="PTHR30443:SF2">
    <property type="entry name" value="PHOSPHOETHANOLAMINE TRANSFERASE EPTC"/>
    <property type="match status" value="1"/>
</dbReference>
<dbReference type="InterPro" id="IPR000917">
    <property type="entry name" value="Sulfatase_N"/>
</dbReference>